<evidence type="ECO:0000313" key="2">
    <source>
        <dbReference type="EMBL" id="EWC46083.1"/>
    </source>
</evidence>
<keyword evidence="3" id="KW-1185">Reference proteome</keyword>
<accession>W7I1I8</accession>
<dbReference type="EMBL" id="KI966421">
    <property type="protein sequence ID" value="EWC46083.1"/>
    <property type="molecule type" value="Genomic_DNA"/>
</dbReference>
<organism evidence="2 3">
    <name type="scientific">Drechslerella stenobrocha 248</name>
    <dbReference type="NCBI Taxonomy" id="1043628"/>
    <lineage>
        <taxon>Eukaryota</taxon>
        <taxon>Fungi</taxon>
        <taxon>Dikarya</taxon>
        <taxon>Ascomycota</taxon>
        <taxon>Pezizomycotina</taxon>
        <taxon>Orbiliomycetes</taxon>
        <taxon>Orbiliales</taxon>
        <taxon>Orbiliaceae</taxon>
        <taxon>Drechslerella</taxon>
    </lineage>
</organism>
<dbReference type="InterPro" id="IPR036047">
    <property type="entry name" value="F-box-like_dom_sf"/>
</dbReference>
<evidence type="ECO:0008006" key="4">
    <source>
        <dbReference type="Google" id="ProtNLM"/>
    </source>
</evidence>
<evidence type="ECO:0000313" key="3">
    <source>
        <dbReference type="Proteomes" id="UP000024837"/>
    </source>
</evidence>
<name>W7I1I8_9PEZI</name>
<dbReference type="Proteomes" id="UP000024837">
    <property type="component" value="Unassembled WGS sequence"/>
</dbReference>
<feature type="region of interest" description="Disordered" evidence="1">
    <location>
        <begin position="1"/>
        <end position="31"/>
    </location>
</feature>
<dbReference type="HOGENOM" id="CLU_456356_0_0_1"/>
<sequence>MNEYYLPEPGAGPTGQAWTRPRPHVQRQPSNGQILPTEILQQIMELLTNEALKNICLTCSLFRRIGSEFLFKSCVIWYSRRRGLDLRKMEKILKASPETLGCVRDLYIVLDTDWTSEETNGDGDDGEAEYGAGTTERAFMMRRLLETFDSFQLRSIHISRHVYLTPRAAALLADLHPRLRHLTLRIELMDSSAGNEREVAKYNKLLHKSTAWMNLRTLYLNLRGFRDTYRPRTVKLVMQLLAQNFSMLRTFGFEIALGDYPELASIPAREPAWETADAKALLQQELFPDVFEALEQTEYPRVQQLHRLEHLHLVGVPNLRLLYEAFARDVWQPSLLQVLRLDNCKAANQYLDRVAGDLLALRSLAIYRSCTMATVEGALLLLPPLESLFLHLEFFEGWRPVTPSPMGRHEASLRYLWLEFGHLGMEWDRSKEQLTAFLTWMSTWIPPTRAGSEPRLRLPRLEEFAFSYSDIFLETFVKTIIHHSPVRIFRALTGHLWANPLAWDVQAIASAENPYPPLRSVDNMTLRLIVFWCFQKDNLCGWVARNKPEYWLVAYRMGAGGRYQHKLVHSSHREAQIMFPRSPILNYDTSERAWFEVV</sequence>
<proteinExistence type="predicted"/>
<dbReference type="SUPFAM" id="SSF81383">
    <property type="entry name" value="F-box domain"/>
    <property type="match status" value="1"/>
</dbReference>
<gene>
    <name evidence="2" type="ORF">DRE_04657</name>
</gene>
<dbReference type="AlphaFoldDB" id="W7I1I8"/>
<protein>
    <recommendedName>
        <fullName evidence="4">F-box domain-containing protein</fullName>
    </recommendedName>
</protein>
<reference evidence="2 3" key="1">
    <citation type="submission" date="2013-05" db="EMBL/GenBank/DDBJ databases">
        <title>Drechslerella stenobrocha genome reveals carnivorous origination and mechanical trapping mechanism of predatory fungi.</title>
        <authorList>
            <person name="Liu X."/>
            <person name="Zhang W."/>
            <person name="Liu K."/>
        </authorList>
    </citation>
    <scope>NUCLEOTIDE SEQUENCE [LARGE SCALE GENOMIC DNA]</scope>
    <source>
        <strain evidence="2 3">248</strain>
    </source>
</reference>
<dbReference type="OrthoDB" id="10631524at2759"/>
<dbReference type="SUPFAM" id="SSF52047">
    <property type="entry name" value="RNI-like"/>
    <property type="match status" value="1"/>
</dbReference>
<evidence type="ECO:0000256" key="1">
    <source>
        <dbReference type="SAM" id="MobiDB-lite"/>
    </source>
</evidence>